<evidence type="ECO:0000313" key="2">
    <source>
        <dbReference type="Proteomes" id="UP001433638"/>
    </source>
</evidence>
<keyword evidence="2" id="KW-1185">Reference proteome</keyword>
<organism evidence="1 2">
    <name type="scientific">Vogesella oryzagri</name>
    <dbReference type="NCBI Taxonomy" id="3160864"/>
    <lineage>
        <taxon>Bacteria</taxon>
        <taxon>Pseudomonadati</taxon>
        <taxon>Pseudomonadota</taxon>
        <taxon>Betaproteobacteria</taxon>
        <taxon>Neisseriales</taxon>
        <taxon>Chromobacteriaceae</taxon>
        <taxon>Vogesella</taxon>
    </lineage>
</organism>
<comment type="caution">
    <text evidence="1">The sequence shown here is derived from an EMBL/GenBank/DDBJ whole genome shotgun (WGS) entry which is preliminary data.</text>
</comment>
<dbReference type="RefSeq" id="WP_349590191.1">
    <property type="nucleotide sequence ID" value="NZ_JBEFLD010000009.1"/>
</dbReference>
<dbReference type="Proteomes" id="UP001433638">
    <property type="component" value="Unassembled WGS sequence"/>
</dbReference>
<gene>
    <name evidence="1" type="ORF">ABNW52_16525</name>
</gene>
<dbReference type="EMBL" id="JBEFLD010000009">
    <property type="protein sequence ID" value="MEQ6292221.1"/>
    <property type="molecule type" value="Genomic_DNA"/>
</dbReference>
<reference evidence="1" key="1">
    <citation type="submission" date="2024-06" db="EMBL/GenBank/DDBJ databases">
        <title>Genome sequence of Vogesella sp. MAHUQ-64.</title>
        <authorList>
            <person name="Huq M.A."/>
        </authorList>
    </citation>
    <scope>NUCLEOTIDE SEQUENCE</scope>
    <source>
        <strain evidence="1">MAHUQ-64</strain>
    </source>
</reference>
<name>A0ABV1M891_9NEIS</name>
<proteinExistence type="predicted"/>
<protein>
    <submittedName>
        <fullName evidence="1">Uncharacterized protein</fullName>
    </submittedName>
</protein>
<accession>A0ABV1M891</accession>
<sequence>MDVGATAFTGQAFWSSSEEAAIRYIQVLNHHTPRLTLIDMDLILPAGVTAEAAHGYLTCLRSHIRQGDGVFACCLGAIWTNAWDEDGAQYLKVLFVFDGTALRYGGGRGEWISMYWRVVITEGKGTCHDFDCWYQLAEGVDEEVARGLANRSGSEVYYRLIKRMGEVGEVLQVIGVPKAGA</sequence>
<evidence type="ECO:0000313" key="1">
    <source>
        <dbReference type="EMBL" id="MEQ6292221.1"/>
    </source>
</evidence>